<proteinExistence type="predicted"/>
<evidence type="ECO:0000256" key="1">
    <source>
        <dbReference type="SAM" id="MobiDB-lite"/>
    </source>
</evidence>
<evidence type="ECO:0000313" key="3">
    <source>
        <dbReference type="Proteomes" id="UP000287651"/>
    </source>
</evidence>
<sequence length="101" mass="10955">MQKVFVEKPTQAAQVVASSPEVEEVPMEVVLRTASTLTLKRPAEGSTSCHEDSAQAHKRVKVIVGKHKSRHDEGSSRAHSKDKEPVAPSGELAPSSYHQSK</sequence>
<comment type="caution">
    <text evidence="2">The sequence shown here is derived from an EMBL/GenBank/DDBJ whole genome shotgun (WGS) entry which is preliminary data.</text>
</comment>
<dbReference type="Proteomes" id="UP000287651">
    <property type="component" value="Unassembled WGS sequence"/>
</dbReference>
<organism evidence="2 3">
    <name type="scientific">Ensete ventricosum</name>
    <name type="common">Abyssinian banana</name>
    <name type="synonym">Musa ensete</name>
    <dbReference type="NCBI Taxonomy" id="4639"/>
    <lineage>
        <taxon>Eukaryota</taxon>
        <taxon>Viridiplantae</taxon>
        <taxon>Streptophyta</taxon>
        <taxon>Embryophyta</taxon>
        <taxon>Tracheophyta</taxon>
        <taxon>Spermatophyta</taxon>
        <taxon>Magnoliopsida</taxon>
        <taxon>Liliopsida</taxon>
        <taxon>Zingiberales</taxon>
        <taxon>Musaceae</taxon>
        <taxon>Ensete</taxon>
    </lineage>
</organism>
<name>A0A426YH16_ENSVE</name>
<dbReference type="AlphaFoldDB" id="A0A426YH16"/>
<reference evidence="2 3" key="1">
    <citation type="journal article" date="2014" name="Agronomy (Basel)">
        <title>A Draft Genome Sequence for Ensete ventricosum, the Drought-Tolerant Tree Against Hunger.</title>
        <authorList>
            <person name="Harrison J."/>
            <person name="Moore K.A."/>
            <person name="Paszkiewicz K."/>
            <person name="Jones T."/>
            <person name="Grant M."/>
            <person name="Ambacheew D."/>
            <person name="Muzemil S."/>
            <person name="Studholme D.J."/>
        </authorList>
    </citation>
    <scope>NUCLEOTIDE SEQUENCE [LARGE SCALE GENOMIC DNA]</scope>
</reference>
<gene>
    <name evidence="2" type="ORF">B296_00012713</name>
</gene>
<feature type="region of interest" description="Disordered" evidence="1">
    <location>
        <begin position="65"/>
        <end position="101"/>
    </location>
</feature>
<evidence type="ECO:0000313" key="2">
    <source>
        <dbReference type="EMBL" id="RRT51042.1"/>
    </source>
</evidence>
<protein>
    <submittedName>
        <fullName evidence="2">Uncharacterized protein</fullName>
    </submittedName>
</protein>
<accession>A0A426YH16</accession>
<feature type="compositionally biased region" description="Basic and acidic residues" evidence="1">
    <location>
        <begin position="70"/>
        <end position="85"/>
    </location>
</feature>
<dbReference type="EMBL" id="AMZH03012424">
    <property type="protein sequence ID" value="RRT51042.1"/>
    <property type="molecule type" value="Genomic_DNA"/>
</dbReference>